<keyword evidence="1" id="KW-0472">Membrane</keyword>
<feature type="transmembrane region" description="Helical" evidence="1">
    <location>
        <begin position="91"/>
        <end position="112"/>
    </location>
</feature>
<keyword evidence="1" id="KW-0812">Transmembrane</keyword>
<protein>
    <submittedName>
        <fullName evidence="2">Uncharacterized protein</fullName>
    </submittedName>
</protein>
<evidence type="ECO:0000256" key="1">
    <source>
        <dbReference type="SAM" id="Phobius"/>
    </source>
</evidence>
<keyword evidence="1" id="KW-1133">Transmembrane helix</keyword>
<comment type="caution">
    <text evidence="2">The sequence shown here is derived from an EMBL/GenBank/DDBJ whole genome shotgun (WGS) entry which is preliminary data.</text>
</comment>
<dbReference type="AlphaFoldDB" id="A0A3D9RWT3"/>
<evidence type="ECO:0000313" key="2">
    <source>
        <dbReference type="EMBL" id="REE82044.1"/>
    </source>
</evidence>
<gene>
    <name evidence="2" type="ORF">BX611_1587</name>
</gene>
<sequence>MSYTNQQPKDFIKSLQIIHIALLAGLLIFAAYVAFKAKDVMFFSYEDDKPFLFLAIIIAFAGNMASKYLYSSLLKQISDNADLMQKSIKFSTAHIFRLAMLEFPAFMCIFFAMQSNNSFYFILVGILVFMMLVIFPTKSKFENDVPLTSKEKSMLEKL</sequence>
<dbReference type="RefSeq" id="WP_115879862.1">
    <property type="nucleotide sequence ID" value="NZ_QTTQ01000010.1"/>
</dbReference>
<feature type="transmembrane region" description="Helical" evidence="1">
    <location>
        <begin position="12"/>
        <end position="35"/>
    </location>
</feature>
<dbReference type="Proteomes" id="UP000256429">
    <property type="component" value="Unassembled WGS sequence"/>
</dbReference>
<keyword evidence="3" id="KW-1185">Reference proteome</keyword>
<organism evidence="2 3">
    <name type="scientific">Lutibacter oceani</name>
    <dbReference type="NCBI Taxonomy" id="1853311"/>
    <lineage>
        <taxon>Bacteria</taxon>
        <taxon>Pseudomonadati</taxon>
        <taxon>Bacteroidota</taxon>
        <taxon>Flavobacteriia</taxon>
        <taxon>Flavobacteriales</taxon>
        <taxon>Flavobacteriaceae</taxon>
        <taxon>Lutibacter</taxon>
    </lineage>
</organism>
<accession>A0A3D9RWT3</accession>
<name>A0A3D9RWT3_9FLAO</name>
<reference evidence="2 3" key="1">
    <citation type="submission" date="2018-08" db="EMBL/GenBank/DDBJ databases">
        <title>Genomic Encyclopedia of Type Strains, Phase III (KMG-III): the genomes of soil and plant-associated and newly described type strains.</title>
        <authorList>
            <person name="Whitman W."/>
        </authorList>
    </citation>
    <scope>NUCLEOTIDE SEQUENCE [LARGE SCALE GENOMIC DNA]</scope>
    <source>
        <strain evidence="2 3">325-5</strain>
    </source>
</reference>
<feature type="transmembrane region" description="Helical" evidence="1">
    <location>
        <begin position="118"/>
        <end position="135"/>
    </location>
</feature>
<proteinExistence type="predicted"/>
<dbReference type="OrthoDB" id="1442621at2"/>
<dbReference type="EMBL" id="QTTQ01000010">
    <property type="protein sequence ID" value="REE82044.1"/>
    <property type="molecule type" value="Genomic_DNA"/>
</dbReference>
<evidence type="ECO:0000313" key="3">
    <source>
        <dbReference type="Proteomes" id="UP000256429"/>
    </source>
</evidence>
<feature type="transmembrane region" description="Helical" evidence="1">
    <location>
        <begin position="51"/>
        <end position="70"/>
    </location>
</feature>